<dbReference type="InterPro" id="IPR036097">
    <property type="entry name" value="HisK_dim/P_sf"/>
</dbReference>
<dbReference type="SUPFAM" id="SSF55874">
    <property type="entry name" value="ATPase domain of HSP90 chaperone/DNA topoisomerase II/histidine kinase"/>
    <property type="match status" value="1"/>
</dbReference>
<dbReference type="PANTHER" id="PTHR43047">
    <property type="entry name" value="TWO-COMPONENT HISTIDINE PROTEIN KINASE"/>
    <property type="match status" value="1"/>
</dbReference>
<dbReference type="CDD" id="cd00082">
    <property type="entry name" value="HisKA"/>
    <property type="match status" value="1"/>
</dbReference>
<comment type="catalytic activity">
    <reaction evidence="1">
        <text>ATP + protein L-histidine = ADP + protein N-phospho-L-histidine.</text>
        <dbReference type="EC" id="2.7.13.3"/>
    </reaction>
</comment>
<dbReference type="Pfam" id="PF13426">
    <property type="entry name" value="PAS_9"/>
    <property type="match status" value="2"/>
</dbReference>
<dbReference type="RefSeq" id="WP_050753160.1">
    <property type="nucleotide sequence ID" value="NZ_JQKC01000026.1"/>
</dbReference>
<feature type="coiled-coil region" evidence="9">
    <location>
        <begin position="626"/>
        <end position="660"/>
    </location>
</feature>
<evidence type="ECO:0000256" key="7">
    <source>
        <dbReference type="ARBA" id="ARBA00022840"/>
    </source>
</evidence>
<dbReference type="InterPro" id="IPR005467">
    <property type="entry name" value="His_kinase_dom"/>
</dbReference>
<evidence type="ECO:0000259" key="12">
    <source>
        <dbReference type="PROSITE" id="PS50113"/>
    </source>
</evidence>
<dbReference type="InterPro" id="IPR003661">
    <property type="entry name" value="HisK_dim/P_dom"/>
</dbReference>
<evidence type="ECO:0000256" key="8">
    <source>
        <dbReference type="ARBA" id="ARBA00023012"/>
    </source>
</evidence>
<dbReference type="SMART" id="SM00388">
    <property type="entry name" value="HisKA"/>
    <property type="match status" value="1"/>
</dbReference>
<dbReference type="GO" id="GO:0009927">
    <property type="term" value="F:histidine phosphotransfer kinase activity"/>
    <property type="evidence" value="ECO:0007669"/>
    <property type="project" value="TreeGrafter"/>
</dbReference>
<dbReference type="InterPro" id="IPR001610">
    <property type="entry name" value="PAC"/>
</dbReference>
<keyword evidence="5" id="KW-0547">Nucleotide-binding</keyword>
<dbReference type="AlphaFoldDB" id="A0A0L6JJM4"/>
<dbReference type="Pfam" id="PF02518">
    <property type="entry name" value="HATPase_c"/>
    <property type="match status" value="1"/>
</dbReference>
<evidence type="ECO:0000256" key="1">
    <source>
        <dbReference type="ARBA" id="ARBA00000085"/>
    </source>
</evidence>
<evidence type="ECO:0000256" key="6">
    <source>
        <dbReference type="ARBA" id="ARBA00022777"/>
    </source>
</evidence>
<accession>A0A0L6JJM4</accession>
<dbReference type="Gene3D" id="3.30.565.10">
    <property type="entry name" value="Histidine kinase-like ATPase, C-terminal domain"/>
    <property type="match status" value="1"/>
</dbReference>
<comment type="caution">
    <text evidence="13">The sequence shown here is derived from an EMBL/GenBank/DDBJ whole genome shotgun (WGS) entry which is preliminary data.</text>
</comment>
<feature type="domain" description="PAS" evidence="11">
    <location>
        <begin position="242"/>
        <end position="276"/>
    </location>
</feature>
<evidence type="ECO:0000256" key="9">
    <source>
        <dbReference type="SAM" id="Coils"/>
    </source>
</evidence>
<gene>
    <name evidence="13" type="ORF">Bccel_1200</name>
</gene>
<dbReference type="Pfam" id="PF00512">
    <property type="entry name" value="HisKA"/>
    <property type="match status" value="1"/>
</dbReference>
<dbReference type="EMBL" id="LGTC01000001">
    <property type="protein sequence ID" value="KNY25940.1"/>
    <property type="molecule type" value="Genomic_DNA"/>
</dbReference>
<reference evidence="14" key="1">
    <citation type="submission" date="2015-07" db="EMBL/GenBank/DDBJ databases">
        <title>Near-Complete Genome Sequence of the Cellulolytic Bacterium Bacteroides (Pseudobacteroides) cellulosolvens ATCC 35603.</title>
        <authorList>
            <person name="Dassa B."/>
            <person name="Utturkar S.M."/>
            <person name="Klingeman D.M."/>
            <person name="Hurt R.A."/>
            <person name="Keller M."/>
            <person name="Xu J."/>
            <person name="Reddy Y.H.K."/>
            <person name="Borovok I."/>
            <person name="Grinberg I.R."/>
            <person name="Lamed R."/>
            <person name="Zhivin O."/>
            <person name="Bayer E.A."/>
            <person name="Brown S.D."/>
        </authorList>
    </citation>
    <scope>NUCLEOTIDE SEQUENCE [LARGE SCALE GENOMIC DNA]</scope>
    <source>
        <strain evidence="14">DSM 2933</strain>
    </source>
</reference>
<dbReference type="GO" id="GO:0006355">
    <property type="term" value="P:regulation of DNA-templated transcription"/>
    <property type="evidence" value="ECO:0007669"/>
    <property type="project" value="InterPro"/>
</dbReference>
<dbReference type="Pfam" id="PF08448">
    <property type="entry name" value="PAS_4"/>
    <property type="match status" value="1"/>
</dbReference>
<dbReference type="STRING" id="398512.Bccel_1200"/>
<dbReference type="InterPro" id="IPR035965">
    <property type="entry name" value="PAS-like_dom_sf"/>
</dbReference>
<dbReference type="Pfam" id="PF00989">
    <property type="entry name" value="PAS"/>
    <property type="match status" value="1"/>
</dbReference>
<protein>
    <recommendedName>
        <fullName evidence="2">histidine kinase</fullName>
        <ecNumber evidence="2">2.7.13.3</ecNumber>
    </recommendedName>
</protein>
<organism evidence="13 14">
    <name type="scientific">Pseudobacteroides cellulosolvens ATCC 35603 = DSM 2933</name>
    <dbReference type="NCBI Taxonomy" id="398512"/>
    <lineage>
        <taxon>Bacteria</taxon>
        <taxon>Bacillati</taxon>
        <taxon>Bacillota</taxon>
        <taxon>Clostridia</taxon>
        <taxon>Eubacteriales</taxon>
        <taxon>Oscillospiraceae</taxon>
        <taxon>Pseudobacteroides</taxon>
    </lineage>
</organism>
<dbReference type="InterPro" id="IPR000700">
    <property type="entry name" value="PAS-assoc_C"/>
</dbReference>
<dbReference type="SMART" id="SM00086">
    <property type="entry name" value="PAC"/>
    <property type="match status" value="3"/>
</dbReference>
<dbReference type="InterPro" id="IPR036890">
    <property type="entry name" value="HATPase_C_sf"/>
</dbReference>
<dbReference type="SUPFAM" id="SSF47384">
    <property type="entry name" value="Homodimeric domain of signal transducing histidine kinase"/>
    <property type="match status" value="1"/>
</dbReference>
<dbReference type="PRINTS" id="PR00344">
    <property type="entry name" value="BCTRLSENSOR"/>
</dbReference>
<feature type="domain" description="PAC" evidence="12">
    <location>
        <begin position="317"/>
        <end position="371"/>
    </location>
</feature>
<keyword evidence="4" id="KW-0808">Transferase</keyword>
<dbReference type="PROSITE" id="PS50113">
    <property type="entry name" value="PAC"/>
    <property type="match status" value="1"/>
</dbReference>
<dbReference type="InterPro" id="IPR003594">
    <property type="entry name" value="HATPase_dom"/>
</dbReference>
<keyword evidence="6 13" id="KW-0418">Kinase</keyword>
<dbReference type="OrthoDB" id="9813394at2"/>
<keyword evidence="7" id="KW-0067">ATP-binding</keyword>
<evidence type="ECO:0000256" key="2">
    <source>
        <dbReference type="ARBA" id="ARBA00012438"/>
    </source>
</evidence>
<dbReference type="InterPro" id="IPR000014">
    <property type="entry name" value="PAS"/>
</dbReference>
<evidence type="ECO:0000259" key="11">
    <source>
        <dbReference type="PROSITE" id="PS50112"/>
    </source>
</evidence>
<dbReference type="PANTHER" id="PTHR43047:SF72">
    <property type="entry name" value="OSMOSENSING HISTIDINE PROTEIN KINASE SLN1"/>
    <property type="match status" value="1"/>
</dbReference>
<dbReference type="Gene3D" id="3.30.450.20">
    <property type="entry name" value="PAS domain"/>
    <property type="match status" value="4"/>
</dbReference>
<dbReference type="CDD" id="cd16922">
    <property type="entry name" value="HATPase_EvgS-ArcB-TorS-like"/>
    <property type="match status" value="1"/>
</dbReference>
<dbReference type="SMART" id="SM00387">
    <property type="entry name" value="HATPase_c"/>
    <property type="match status" value="1"/>
</dbReference>
<dbReference type="PROSITE" id="PS50112">
    <property type="entry name" value="PAS"/>
    <property type="match status" value="1"/>
</dbReference>
<dbReference type="PROSITE" id="PS50109">
    <property type="entry name" value="HIS_KIN"/>
    <property type="match status" value="1"/>
</dbReference>
<dbReference type="SUPFAM" id="SSF55785">
    <property type="entry name" value="PYP-like sensor domain (PAS domain)"/>
    <property type="match status" value="3"/>
</dbReference>
<dbReference type="InterPro" id="IPR013656">
    <property type="entry name" value="PAS_4"/>
</dbReference>
<feature type="domain" description="Histidine kinase" evidence="10">
    <location>
        <begin position="664"/>
        <end position="883"/>
    </location>
</feature>
<proteinExistence type="predicted"/>
<evidence type="ECO:0000259" key="10">
    <source>
        <dbReference type="PROSITE" id="PS50109"/>
    </source>
</evidence>
<dbReference type="InterPro" id="IPR004358">
    <property type="entry name" value="Sig_transdc_His_kin-like_C"/>
</dbReference>
<dbReference type="GO" id="GO:0005886">
    <property type="term" value="C:plasma membrane"/>
    <property type="evidence" value="ECO:0007669"/>
    <property type="project" value="TreeGrafter"/>
</dbReference>
<dbReference type="InterPro" id="IPR013767">
    <property type="entry name" value="PAS_fold"/>
</dbReference>
<evidence type="ECO:0000256" key="3">
    <source>
        <dbReference type="ARBA" id="ARBA00022553"/>
    </source>
</evidence>
<keyword evidence="8" id="KW-0902">Two-component regulatory system</keyword>
<dbReference type="EC" id="2.7.13.3" evidence="2"/>
<evidence type="ECO:0000256" key="5">
    <source>
        <dbReference type="ARBA" id="ARBA00022741"/>
    </source>
</evidence>
<dbReference type="FunFam" id="3.30.565.10:FF:000037">
    <property type="entry name" value="Hybrid sensor histidine kinase/response regulator"/>
    <property type="match status" value="1"/>
</dbReference>
<evidence type="ECO:0000313" key="13">
    <source>
        <dbReference type="EMBL" id="KNY25940.1"/>
    </source>
</evidence>
<keyword evidence="3" id="KW-0597">Phosphoprotein</keyword>
<dbReference type="eggNOG" id="COG5002">
    <property type="taxonomic scope" value="Bacteria"/>
</dbReference>
<dbReference type="GO" id="GO:0005524">
    <property type="term" value="F:ATP binding"/>
    <property type="evidence" value="ECO:0007669"/>
    <property type="project" value="UniProtKB-KW"/>
</dbReference>
<dbReference type="GO" id="GO:0000155">
    <property type="term" value="F:phosphorelay sensor kinase activity"/>
    <property type="evidence" value="ECO:0007669"/>
    <property type="project" value="InterPro"/>
</dbReference>
<keyword evidence="9" id="KW-0175">Coiled coil</keyword>
<dbReference type="Proteomes" id="UP000036923">
    <property type="component" value="Unassembled WGS sequence"/>
</dbReference>
<dbReference type="Gene3D" id="1.10.287.130">
    <property type="match status" value="1"/>
</dbReference>
<evidence type="ECO:0000256" key="4">
    <source>
        <dbReference type="ARBA" id="ARBA00022679"/>
    </source>
</evidence>
<sequence length="915" mass="104711">MSGSFDTDNLNEIPYIMICGNEAIDVSDSFLQLSGYCSMEIINKNIEQVFKNLLKANIDVDSINNTPKSLFIFTKSIDPREVEIAKATKNNKELITFIEKPHSRIEEKFSYIEYLHKSGVAIYSADDLTLLRANKTFFEFIKEPYNNKEGCIGKSVGDFLKDFTGSPMEQIWKDMMNSGEALYIKEFAHFNSERGNTYWDFSAVPMKEDGKVKYIIINSINMTDRVLNRIHIEEQNKLLKHKEEQLRLITENMNDALFIVNKDGTYEYYNDHAVKIANQIGIIDAHGNLVLDYIYYDQTGIEITKDGIPSSKILSGEEIQNVVVRVERPEYTFYFNFNGSPIYNADGQIISAIFCFRDITEKYKHEQEIKEKKDQLETVFETIPDSLIVSDKDGNIIATNPVADYIAKKFLFMPIEKGNLEYNFGVIQYLDMDHNPIPLDEMPHKRVSKGEKISNFKYITKISDLEIYIDSYATPIFDKNGNFVMSILCCRNITDLVNKELEIIKQKELVEATIENMNDAIVIFDKAGSVILANAEARKRYPHINTNTKIENVHTGLNCFDMDNNPIPVENLPTRRVIRGERISNERLTIKYPDRNVIIEVNAVPVFDGENNLISAVVSHHDITQIIEYEDTLKSQNSKLLKAEREKNEILRNVIEMKDEFLTTITHEFKTPLSVIHAAVQAINELYSKEMSDNIKKHIQRIRLNSLRQIRLVNNLLDITKYNAGHIKIYNKNIDIVFLTEAITQSVKVFANQKEINLQFSSDIEFKEIAIDDEKYERILLNLLSNAIKFTPKGKSIYVFVTCKDNKVFVIVKDEGVGIPENKRDIIFERFGQVDSSLTRQAEGTGIGLSLVKSLISAMGGNVSVESEINQGSTFTLSLHAKTINKTESIPVIQNQTNNRITQSVAIEFSDIYID</sequence>
<keyword evidence="14" id="KW-1185">Reference proteome</keyword>
<name>A0A0L6JJM4_9FIRM</name>
<evidence type="ECO:0000313" key="14">
    <source>
        <dbReference type="Proteomes" id="UP000036923"/>
    </source>
</evidence>
<dbReference type="PATRIC" id="fig|398512.5.peg.1243"/>